<dbReference type="InterPro" id="IPR036390">
    <property type="entry name" value="WH_DNA-bd_sf"/>
</dbReference>
<protein>
    <submittedName>
        <fullName evidence="5">GntR family transcriptional regulator</fullName>
    </submittedName>
</protein>
<dbReference type="Gene3D" id="1.10.10.10">
    <property type="entry name" value="Winged helix-like DNA-binding domain superfamily/Winged helix DNA-binding domain"/>
    <property type="match status" value="1"/>
</dbReference>
<dbReference type="InterPro" id="IPR036388">
    <property type="entry name" value="WH-like_DNA-bd_sf"/>
</dbReference>
<dbReference type="SUPFAM" id="SSF48008">
    <property type="entry name" value="GntR ligand-binding domain-like"/>
    <property type="match status" value="1"/>
</dbReference>
<dbReference type="Pfam" id="PF00392">
    <property type="entry name" value="GntR"/>
    <property type="match status" value="1"/>
</dbReference>
<dbReference type="Pfam" id="PF07729">
    <property type="entry name" value="FCD"/>
    <property type="match status" value="1"/>
</dbReference>
<gene>
    <name evidence="5" type="ORF">C0Z20_20145</name>
</gene>
<keyword evidence="2" id="KW-0238">DNA-binding</keyword>
<keyword evidence="1" id="KW-0805">Transcription regulation</keyword>
<name>A0A2N7X0A2_9BURK</name>
<dbReference type="OrthoDB" id="8903404at2"/>
<comment type="caution">
    <text evidence="5">The sequence shown here is derived from an EMBL/GenBank/DDBJ whole genome shotgun (WGS) entry which is preliminary data.</text>
</comment>
<evidence type="ECO:0000259" key="4">
    <source>
        <dbReference type="PROSITE" id="PS50949"/>
    </source>
</evidence>
<dbReference type="InterPro" id="IPR011711">
    <property type="entry name" value="GntR_C"/>
</dbReference>
<dbReference type="InterPro" id="IPR000524">
    <property type="entry name" value="Tscrpt_reg_HTH_GntR"/>
</dbReference>
<dbReference type="InterPro" id="IPR008920">
    <property type="entry name" value="TF_FadR/GntR_C"/>
</dbReference>
<dbReference type="PROSITE" id="PS50949">
    <property type="entry name" value="HTH_GNTR"/>
    <property type="match status" value="1"/>
</dbReference>
<dbReference type="SMART" id="SM00895">
    <property type="entry name" value="FCD"/>
    <property type="match status" value="1"/>
</dbReference>
<dbReference type="AlphaFoldDB" id="A0A2N7X0A2"/>
<dbReference type="PANTHER" id="PTHR43537:SF49">
    <property type="entry name" value="TRANSCRIPTIONAL REGULATORY PROTEIN"/>
    <property type="match status" value="1"/>
</dbReference>
<organism evidence="5 6">
    <name type="scientific">Trinickia symbiotica</name>
    <dbReference type="NCBI Taxonomy" id="863227"/>
    <lineage>
        <taxon>Bacteria</taxon>
        <taxon>Pseudomonadati</taxon>
        <taxon>Pseudomonadota</taxon>
        <taxon>Betaproteobacteria</taxon>
        <taxon>Burkholderiales</taxon>
        <taxon>Burkholderiaceae</taxon>
        <taxon>Trinickia</taxon>
    </lineage>
</organism>
<keyword evidence="6" id="KW-1185">Reference proteome</keyword>
<dbReference type="GO" id="GO:0003700">
    <property type="term" value="F:DNA-binding transcription factor activity"/>
    <property type="evidence" value="ECO:0007669"/>
    <property type="project" value="InterPro"/>
</dbReference>
<dbReference type="EMBL" id="PNYC01000013">
    <property type="protein sequence ID" value="PMS35057.1"/>
    <property type="molecule type" value="Genomic_DNA"/>
</dbReference>
<dbReference type="SUPFAM" id="SSF46785">
    <property type="entry name" value="Winged helix' DNA-binding domain"/>
    <property type="match status" value="1"/>
</dbReference>
<evidence type="ECO:0000256" key="1">
    <source>
        <dbReference type="ARBA" id="ARBA00023015"/>
    </source>
</evidence>
<reference evidence="5 6" key="1">
    <citation type="submission" date="2018-01" db="EMBL/GenBank/DDBJ databases">
        <title>Whole genome analyses suggest that Burkholderia sensu lato contains two further novel genera in the rhizoxinica-symbiotica group Mycetohabitans gen. nov., and Trinickia gen. nov.: implications for the evolution of diazotrophy and nodulation in the Burkholderiaceae.</title>
        <authorList>
            <person name="Estrada-de los Santos P."/>
            <person name="Palmer M."/>
            <person name="Chavez-Ramirez B."/>
            <person name="Beukes C."/>
            <person name="Steenkamp E.T."/>
            <person name="Hirsch A.M."/>
            <person name="Manyaka P."/>
            <person name="Maluk M."/>
            <person name="Lafos M."/>
            <person name="Crook M."/>
            <person name="Gross E."/>
            <person name="Simon M.F."/>
            <person name="Bueno dos Reis Junior F."/>
            <person name="Poole P.S."/>
            <person name="Venter S.N."/>
            <person name="James E.K."/>
        </authorList>
    </citation>
    <scope>NUCLEOTIDE SEQUENCE [LARGE SCALE GENOMIC DNA]</scope>
    <source>
        <strain evidence="5 6">JPY 581</strain>
    </source>
</reference>
<dbReference type="Proteomes" id="UP000235777">
    <property type="component" value="Unassembled WGS sequence"/>
</dbReference>
<proteinExistence type="predicted"/>
<dbReference type="Gene3D" id="1.20.120.530">
    <property type="entry name" value="GntR ligand-binding domain-like"/>
    <property type="match status" value="1"/>
</dbReference>
<dbReference type="PANTHER" id="PTHR43537">
    <property type="entry name" value="TRANSCRIPTIONAL REGULATOR, GNTR FAMILY"/>
    <property type="match status" value="1"/>
</dbReference>
<evidence type="ECO:0000256" key="2">
    <source>
        <dbReference type="ARBA" id="ARBA00023125"/>
    </source>
</evidence>
<sequence length="227" mass="25920">MRDRDVESNIERVSDLLEEEIVLGMLHPRERLVEDDLCDRFTLKRHVVRQVLVELERRGLVERRRNVGALVKSYSPREVHELYAVREILETNAAARIALPVAHERLQELTDIQRAHDAAAMAGDSRALFRANMAFHRALFALCDNTALTEAIGEYARRTHAIRSASLLFAHHVEKAGSEHHQMLEALVSRDRQALVELCRNHLAPSRDAYIEAHVRRFGASETITPT</sequence>
<dbReference type="SMART" id="SM00345">
    <property type="entry name" value="HTH_GNTR"/>
    <property type="match status" value="1"/>
</dbReference>
<evidence type="ECO:0000313" key="6">
    <source>
        <dbReference type="Proteomes" id="UP000235777"/>
    </source>
</evidence>
<keyword evidence="3" id="KW-0804">Transcription</keyword>
<dbReference type="RefSeq" id="WP_018444360.1">
    <property type="nucleotide sequence ID" value="NZ_KB890220.1"/>
</dbReference>
<evidence type="ECO:0000256" key="3">
    <source>
        <dbReference type="ARBA" id="ARBA00023163"/>
    </source>
</evidence>
<dbReference type="GO" id="GO:0003677">
    <property type="term" value="F:DNA binding"/>
    <property type="evidence" value="ECO:0007669"/>
    <property type="project" value="UniProtKB-KW"/>
</dbReference>
<accession>A0A2N7X0A2</accession>
<dbReference type="STRING" id="863227.GCA_000373005_05740"/>
<feature type="domain" description="HTH gntR-type" evidence="4">
    <location>
        <begin position="7"/>
        <end position="74"/>
    </location>
</feature>
<evidence type="ECO:0000313" key="5">
    <source>
        <dbReference type="EMBL" id="PMS35057.1"/>
    </source>
</evidence>